<accession>E0IA22</accession>
<dbReference type="Proteomes" id="UP000005387">
    <property type="component" value="Unassembled WGS sequence"/>
</dbReference>
<name>E0IA22_9BACL</name>
<proteinExistence type="predicted"/>
<reference evidence="1 2" key="1">
    <citation type="submission" date="2010-07" db="EMBL/GenBank/DDBJ databases">
        <title>The draft genome of Paenibacillus curdlanolyticus YK9.</title>
        <authorList>
            <consortium name="US DOE Joint Genome Institute (JGI-PGF)"/>
            <person name="Lucas S."/>
            <person name="Copeland A."/>
            <person name="Lapidus A."/>
            <person name="Cheng J.-F."/>
            <person name="Bruce D."/>
            <person name="Goodwin L."/>
            <person name="Pitluck S."/>
            <person name="Land M.L."/>
            <person name="Hauser L."/>
            <person name="Chang Y.-J."/>
            <person name="Jeffries C."/>
            <person name="Anderson I.J."/>
            <person name="Johnson E."/>
            <person name="Loganathan U."/>
            <person name="Mulhopadhyay B."/>
            <person name="Kyrpides N."/>
            <person name="Woyke T.J."/>
        </authorList>
    </citation>
    <scope>NUCLEOTIDE SEQUENCE [LARGE SCALE GENOMIC DNA]</scope>
    <source>
        <strain evidence="1 2">YK9</strain>
    </source>
</reference>
<keyword evidence="2" id="KW-1185">Reference proteome</keyword>
<gene>
    <name evidence="1" type="ORF">PaecuDRAFT_2511</name>
</gene>
<organism evidence="1 2">
    <name type="scientific">Paenibacillus curdlanolyticus YK9</name>
    <dbReference type="NCBI Taxonomy" id="717606"/>
    <lineage>
        <taxon>Bacteria</taxon>
        <taxon>Bacillati</taxon>
        <taxon>Bacillota</taxon>
        <taxon>Bacilli</taxon>
        <taxon>Bacillales</taxon>
        <taxon>Paenibacillaceae</taxon>
        <taxon>Paenibacillus</taxon>
    </lineage>
</organism>
<dbReference type="EMBL" id="AEDD01000006">
    <property type="protein sequence ID" value="EFM10599.1"/>
    <property type="molecule type" value="Genomic_DNA"/>
</dbReference>
<sequence length="286" mass="33359">MSQTTLFSLIKPNKNTDLATLHQKKNYFYSAAPWRGWNILALEGYEKEQKTWSKQLSSEHQLDVIFLAANDFYQEAVYYHYGHQVAWVKFDADDHAHTNYSNLKLFLDGFEDQEQYDELRTVVTEIERNQEDLEPYDRFFEAFFQLSQLEGIDYETLFMVEDTSIYSEYQFVIVEKRKTIRPKQVVLAVLGELLLEKGYKYIPDSPNHAESMVFRNEAGYRFTSIVGFEMGGIFGIGIIFGTAEGGFESLDQLKYANEAELRRGLIKAWNQVILAKIMEFQATIEE</sequence>
<evidence type="ECO:0000313" key="1">
    <source>
        <dbReference type="EMBL" id="EFM10599.1"/>
    </source>
</evidence>
<dbReference type="RefSeq" id="WP_006038503.1">
    <property type="nucleotide sequence ID" value="NZ_AEDD01000006.1"/>
</dbReference>
<dbReference type="AlphaFoldDB" id="E0IA22"/>
<protein>
    <submittedName>
        <fullName evidence="1">Uncharacterized protein</fullName>
    </submittedName>
</protein>
<evidence type="ECO:0000313" key="2">
    <source>
        <dbReference type="Proteomes" id="UP000005387"/>
    </source>
</evidence>